<organism evidence="2 3">
    <name type="scientific">Vitis vinifera</name>
    <name type="common">Grape</name>
    <dbReference type="NCBI Taxonomy" id="29760"/>
    <lineage>
        <taxon>Eukaryota</taxon>
        <taxon>Viridiplantae</taxon>
        <taxon>Streptophyta</taxon>
        <taxon>Embryophyta</taxon>
        <taxon>Tracheophyta</taxon>
        <taxon>Spermatophyta</taxon>
        <taxon>Magnoliopsida</taxon>
        <taxon>eudicotyledons</taxon>
        <taxon>Gunneridae</taxon>
        <taxon>Pentapetalae</taxon>
        <taxon>rosids</taxon>
        <taxon>Vitales</taxon>
        <taxon>Vitaceae</taxon>
        <taxon>Viteae</taxon>
        <taxon>Vitis</taxon>
    </lineage>
</organism>
<dbReference type="PANTHER" id="PTHR33116">
    <property type="entry name" value="REVERSE TRANSCRIPTASE ZINC-BINDING DOMAIN-CONTAINING PROTEIN-RELATED-RELATED"/>
    <property type="match status" value="1"/>
</dbReference>
<dbReference type="PANTHER" id="PTHR33116:SF78">
    <property type="entry name" value="OS12G0587133 PROTEIN"/>
    <property type="match status" value="1"/>
</dbReference>
<dbReference type="Proteomes" id="UP000288805">
    <property type="component" value="Unassembled WGS sequence"/>
</dbReference>
<dbReference type="InterPro" id="IPR026960">
    <property type="entry name" value="RVT-Znf"/>
</dbReference>
<evidence type="ECO:0000259" key="1">
    <source>
        <dbReference type="Pfam" id="PF13966"/>
    </source>
</evidence>
<name>A0A438F503_VITVI</name>
<dbReference type="AlphaFoldDB" id="A0A438F503"/>
<accession>A0A438F503</accession>
<dbReference type="Pfam" id="PF13966">
    <property type="entry name" value="zf-RVT"/>
    <property type="match status" value="1"/>
</dbReference>
<protein>
    <recommendedName>
        <fullName evidence="1">Reverse transcriptase zinc-binding domain-containing protein</fullName>
    </recommendedName>
</protein>
<feature type="domain" description="Reverse transcriptase zinc-binding" evidence="1">
    <location>
        <begin position="462"/>
        <end position="521"/>
    </location>
</feature>
<evidence type="ECO:0000313" key="2">
    <source>
        <dbReference type="EMBL" id="RVW55078.1"/>
    </source>
</evidence>
<sequence length="532" mass="60090">MGVGRCLEWGAMNLRGAVGGVVVFWATRCYVGDGRVYGSTLKKDRESFWGELGVIRGLWSDPWDVFGKIKVKKALALNLADFWDREESSCSFSLEELDVRRSRGGRAGKTFFEEKVFGALSSFSEDKALGPDRFSLAFCQSSWEFVKYEKRGAEDLRDFRPISFVGGLYKWMAKSFWLSVLENMGFGEKWIRWIKWCISTAIFSVLVNGTPSGLFQSSRDLRQGDPFSPYLFVIVMEARSCLLKRAVGGGFLLACQVREREGEGVKAILGLRVNLDKSELILMGRVESVEDLASELGCKVGSLPSAYLGMPLGASFKFVAAWDGVEGSVPLYQMSVFRMPKSVARRIEKLQRDFLVGRSQWGEQVLEAKYGKEELGWRTRKANGAFGVGVWKEILKESAWCWENMGFKDQNVGQGGWNLRLLRDLNDWELGLVGNLLVVLRDYSVNVEDDSVFWKKGEDGLFKVKKAYNVLVNSQGLDFPHSNVWVDKVPTKIAFFAWEATWGKTLTLDRLQRRGWHLPNRLGLSKFCKGGP</sequence>
<evidence type="ECO:0000313" key="3">
    <source>
        <dbReference type="Proteomes" id="UP000288805"/>
    </source>
</evidence>
<reference evidence="2 3" key="1">
    <citation type="journal article" date="2018" name="PLoS Genet.">
        <title>Population sequencing reveals clonal diversity and ancestral inbreeding in the grapevine cultivar Chardonnay.</title>
        <authorList>
            <person name="Roach M.J."/>
            <person name="Johnson D.L."/>
            <person name="Bohlmann J."/>
            <person name="van Vuuren H.J."/>
            <person name="Jones S.J."/>
            <person name="Pretorius I.S."/>
            <person name="Schmidt S.A."/>
            <person name="Borneman A.R."/>
        </authorList>
    </citation>
    <scope>NUCLEOTIDE SEQUENCE [LARGE SCALE GENOMIC DNA]</scope>
    <source>
        <strain evidence="3">cv. Chardonnay</strain>
        <tissue evidence="2">Leaf</tissue>
    </source>
</reference>
<comment type="caution">
    <text evidence="2">The sequence shown here is derived from an EMBL/GenBank/DDBJ whole genome shotgun (WGS) entry which is preliminary data.</text>
</comment>
<dbReference type="EMBL" id="QGNW01001119">
    <property type="protein sequence ID" value="RVW55078.1"/>
    <property type="molecule type" value="Genomic_DNA"/>
</dbReference>
<proteinExistence type="predicted"/>
<gene>
    <name evidence="2" type="ORF">CK203_067116</name>
</gene>